<dbReference type="GO" id="GO:0046785">
    <property type="term" value="P:microtubule polymerization"/>
    <property type="evidence" value="ECO:0007669"/>
    <property type="project" value="InterPro"/>
</dbReference>
<name>A0A3M7PS47_BRAPC</name>
<dbReference type="Gene3D" id="1.25.10.10">
    <property type="entry name" value="Leucine-rich Repeat Variant"/>
    <property type="match status" value="1"/>
</dbReference>
<dbReference type="SMART" id="SM01349">
    <property type="entry name" value="TOG"/>
    <property type="match status" value="1"/>
</dbReference>
<accession>A0A3M7PS47</accession>
<dbReference type="OrthoDB" id="205662at2759"/>
<dbReference type="PANTHER" id="PTHR12609">
    <property type="entry name" value="MICROTUBULE ASSOCIATED PROTEIN XMAP215"/>
    <property type="match status" value="1"/>
</dbReference>
<sequence length="692" mass="80689">MSYNFKGRDSKDMLKLLDKKFVDKIQKKLEKEDEQSEYQRKSVLYESFKQIQETNSPAHLKKRYSQTHWVKNRESLINVALLNTESDYEKVDPAKALQSTLDNLSLYEKRRYEEENGLVSAWNWRTPTKQHINELRDQFVESKFAIHIIDDLFHPHFKFNIRGLEKMRNFVKNDLSSSLQTSDLIFKYFTLKFYERNPLTLYKCIEFLDTYFNSSLLPKFNFKKFELACFLPYFVNLLDDPRYLVRKGIRHNLNQLIELSDHVDIFESLIDQCHANSFESNRIEVLEALGYLIDKFPPTNFDINSFRIIFDLINSSSPSVSNTALNLICLLNSKYGLDSFEEFLNSIDQNATAKINEHIELFENNSQIFPLKNSMFLIDSYTIMQAIKSITGLMKSEIESDSKSGQIYTQDFQEIVFDILDKNKDLSIVALDEILAMMKSKEKKVKIVENVDHVVLSCSVKLLDTISEFISTEKPDRHLFQLINSLQKVVRSIFESGMGKVLATGSLKFCLYSLFKIQLDTNLKHESTLAVLESLTDAILHDSERTKCLCALIRLMTESFVKNFGKNFVEKIVSCIWSKYTYKDKNSNQIAFSLGDVDFVEVMYEINIFLEAVPFDTWESQENDLPLRVINTLIHQIALRKGNEIFAILDLLNIPNNAEIHDFVLSIMDWMIETKKKILNEEEESRIEGEQD</sequence>
<dbReference type="InterPro" id="IPR034085">
    <property type="entry name" value="TOG"/>
</dbReference>
<dbReference type="InterPro" id="IPR016024">
    <property type="entry name" value="ARM-type_fold"/>
</dbReference>
<comment type="caution">
    <text evidence="2">The sequence shown here is derived from an EMBL/GenBank/DDBJ whole genome shotgun (WGS) entry which is preliminary data.</text>
</comment>
<dbReference type="GO" id="GO:0051010">
    <property type="term" value="F:microtubule plus-end binding"/>
    <property type="evidence" value="ECO:0007669"/>
    <property type="project" value="InterPro"/>
</dbReference>
<dbReference type="SUPFAM" id="SSF48371">
    <property type="entry name" value="ARM repeat"/>
    <property type="match status" value="1"/>
</dbReference>
<dbReference type="GO" id="GO:0007051">
    <property type="term" value="P:spindle organization"/>
    <property type="evidence" value="ECO:0007669"/>
    <property type="project" value="InterPro"/>
</dbReference>
<gene>
    <name evidence="2" type="ORF">BpHYR1_032666</name>
</gene>
<reference evidence="2 3" key="1">
    <citation type="journal article" date="2018" name="Sci. Rep.">
        <title>Genomic signatures of local adaptation to the degree of environmental predictability in rotifers.</title>
        <authorList>
            <person name="Franch-Gras L."/>
            <person name="Hahn C."/>
            <person name="Garcia-Roger E.M."/>
            <person name="Carmona M.J."/>
            <person name="Serra M."/>
            <person name="Gomez A."/>
        </authorList>
    </citation>
    <scope>NUCLEOTIDE SEQUENCE [LARGE SCALE GENOMIC DNA]</scope>
    <source>
        <strain evidence="2">HYR1</strain>
    </source>
</reference>
<dbReference type="STRING" id="10195.A0A3M7PS47"/>
<dbReference type="GO" id="GO:0030951">
    <property type="term" value="P:establishment or maintenance of microtubule cytoskeleton polarity"/>
    <property type="evidence" value="ECO:0007669"/>
    <property type="project" value="InterPro"/>
</dbReference>
<dbReference type="GO" id="GO:0061863">
    <property type="term" value="F:microtubule plus end polymerase"/>
    <property type="evidence" value="ECO:0007669"/>
    <property type="project" value="InterPro"/>
</dbReference>
<evidence type="ECO:0000259" key="1">
    <source>
        <dbReference type="SMART" id="SM01349"/>
    </source>
</evidence>
<dbReference type="Proteomes" id="UP000276133">
    <property type="component" value="Unassembled WGS sequence"/>
</dbReference>
<keyword evidence="3" id="KW-1185">Reference proteome</keyword>
<feature type="domain" description="TOG" evidence="1">
    <location>
        <begin position="133"/>
        <end position="368"/>
    </location>
</feature>
<organism evidence="2 3">
    <name type="scientific">Brachionus plicatilis</name>
    <name type="common">Marine rotifer</name>
    <name type="synonym">Brachionus muelleri</name>
    <dbReference type="NCBI Taxonomy" id="10195"/>
    <lineage>
        <taxon>Eukaryota</taxon>
        <taxon>Metazoa</taxon>
        <taxon>Spiralia</taxon>
        <taxon>Gnathifera</taxon>
        <taxon>Rotifera</taxon>
        <taxon>Eurotatoria</taxon>
        <taxon>Monogononta</taxon>
        <taxon>Pseudotrocha</taxon>
        <taxon>Ploima</taxon>
        <taxon>Brachionidae</taxon>
        <taxon>Brachionus</taxon>
    </lineage>
</organism>
<proteinExistence type="predicted"/>
<protein>
    <submittedName>
        <fullName evidence="2">Cytoskeleton-associated 5 isoform X2</fullName>
    </submittedName>
</protein>
<evidence type="ECO:0000313" key="2">
    <source>
        <dbReference type="EMBL" id="RNA01977.1"/>
    </source>
</evidence>
<dbReference type="InterPro" id="IPR011989">
    <property type="entry name" value="ARM-like"/>
</dbReference>
<dbReference type="InterPro" id="IPR045110">
    <property type="entry name" value="XMAP215"/>
</dbReference>
<dbReference type="AlphaFoldDB" id="A0A3M7PS47"/>
<dbReference type="EMBL" id="REGN01009086">
    <property type="protein sequence ID" value="RNA01977.1"/>
    <property type="molecule type" value="Genomic_DNA"/>
</dbReference>
<evidence type="ECO:0000313" key="3">
    <source>
        <dbReference type="Proteomes" id="UP000276133"/>
    </source>
</evidence>